<dbReference type="PANTHER" id="PTHR13754:SF13">
    <property type="entry name" value="METALLO-BETA-LACTAMASE SUPERFAMILY PROTEIN (AFU_ORTHOLOGUE AFUA_3G07630)"/>
    <property type="match status" value="1"/>
</dbReference>
<dbReference type="InterPro" id="IPR001279">
    <property type="entry name" value="Metallo-B-lactamas"/>
</dbReference>
<dbReference type="InterPro" id="IPR052926">
    <property type="entry name" value="Metallo-beta-lactamase_dom"/>
</dbReference>
<protein>
    <submittedName>
        <fullName evidence="2">MBL fold metallo-hydrolase</fullName>
    </submittedName>
</protein>
<dbReference type="PANTHER" id="PTHR13754">
    <property type="entry name" value="METALLO-BETA-LACTAMASE SUPERFAMILY PROTEIN"/>
    <property type="match status" value="1"/>
</dbReference>
<dbReference type="SUPFAM" id="SSF56281">
    <property type="entry name" value="Metallo-hydrolase/oxidoreductase"/>
    <property type="match status" value="1"/>
</dbReference>
<dbReference type="Pfam" id="PF00753">
    <property type="entry name" value="Lactamase_B"/>
    <property type="match status" value="1"/>
</dbReference>
<proteinExistence type="predicted"/>
<name>A0A9D9H4F9_9SPIO</name>
<evidence type="ECO:0000313" key="2">
    <source>
        <dbReference type="EMBL" id="MBO8436026.1"/>
    </source>
</evidence>
<dbReference type="EMBL" id="JADIMT010000045">
    <property type="protein sequence ID" value="MBO8436026.1"/>
    <property type="molecule type" value="Genomic_DNA"/>
</dbReference>
<dbReference type="CDD" id="cd07713">
    <property type="entry name" value="DHPS-like_MBL-fold"/>
    <property type="match status" value="1"/>
</dbReference>
<organism evidence="2 3">
    <name type="scientific">Candidatus Ornithospirochaeta stercoripullorum</name>
    <dbReference type="NCBI Taxonomy" id="2840899"/>
    <lineage>
        <taxon>Bacteria</taxon>
        <taxon>Pseudomonadati</taxon>
        <taxon>Spirochaetota</taxon>
        <taxon>Spirochaetia</taxon>
        <taxon>Spirochaetales</taxon>
        <taxon>Spirochaetaceae</taxon>
        <taxon>Spirochaetaceae incertae sedis</taxon>
        <taxon>Candidatus Ornithospirochaeta</taxon>
    </lineage>
</organism>
<dbReference type="GO" id="GO:0016740">
    <property type="term" value="F:transferase activity"/>
    <property type="evidence" value="ECO:0007669"/>
    <property type="project" value="TreeGrafter"/>
</dbReference>
<comment type="caution">
    <text evidence="2">The sequence shown here is derived from an EMBL/GenBank/DDBJ whole genome shotgun (WGS) entry which is preliminary data.</text>
</comment>
<dbReference type="Proteomes" id="UP000823615">
    <property type="component" value="Unassembled WGS sequence"/>
</dbReference>
<dbReference type="Gene3D" id="3.60.15.10">
    <property type="entry name" value="Ribonuclease Z/Hydroxyacylglutathione hydrolase-like"/>
    <property type="match status" value="1"/>
</dbReference>
<reference evidence="2" key="1">
    <citation type="submission" date="2020-10" db="EMBL/GenBank/DDBJ databases">
        <authorList>
            <person name="Gilroy R."/>
        </authorList>
    </citation>
    <scope>NUCLEOTIDE SEQUENCE</scope>
    <source>
        <strain evidence="2">7293</strain>
    </source>
</reference>
<evidence type="ECO:0000259" key="1">
    <source>
        <dbReference type="Pfam" id="PF00753"/>
    </source>
</evidence>
<gene>
    <name evidence="2" type="ORF">IAA97_03505</name>
</gene>
<dbReference type="InterPro" id="IPR036866">
    <property type="entry name" value="RibonucZ/Hydroxyglut_hydro"/>
</dbReference>
<sequence length="267" mass="29032">MFRITVLMENNLSRNKALRHGHGLSLLIDTGSDRILFDTGPDDSFLFNARKLGLSLDNLSAVVLSHGHYDHASGFRDFVEAKHCAPSLFVGKGFFSRKFAAKGRVYSDLSAGWGRRFAENHGFTVFELSADAQVVPGIYAIHGFPRLHREETIASEYVKESIAGFVHDDFSDEIALAIETKDGIVLVTGCAHPGIMNIADTASARYGAIKAVVGGIHLGNADDARAGQAVDYLYSLGVRELFLCHCSGEKCAERGSRIAAGDTLFFF</sequence>
<dbReference type="InterPro" id="IPR041712">
    <property type="entry name" value="DHPS-like_MBL-fold"/>
</dbReference>
<accession>A0A9D9H4F9</accession>
<reference evidence="2" key="2">
    <citation type="journal article" date="2021" name="PeerJ">
        <title>Extensive microbial diversity within the chicken gut microbiome revealed by metagenomics and culture.</title>
        <authorList>
            <person name="Gilroy R."/>
            <person name="Ravi A."/>
            <person name="Getino M."/>
            <person name="Pursley I."/>
            <person name="Horton D.L."/>
            <person name="Alikhan N.F."/>
            <person name="Baker D."/>
            <person name="Gharbi K."/>
            <person name="Hall N."/>
            <person name="Watson M."/>
            <person name="Adriaenssens E.M."/>
            <person name="Foster-Nyarko E."/>
            <person name="Jarju S."/>
            <person name="Secka A."/>
            <person name="Antonio M."/>
            <person name="Oren A."/>
            <person name="Chaudhuri R.R."/>
            <person name="La Ragione R."/>
            <person name="Hildebrand F."/>
            <person name="Pallen M.J."/>
        </authorList>
    </citation>
    <scope>NUCLEOTIDE SEQUENCE</scope>
    <source>
        <strain evidence="2">7293</strain>
    </source>
</reference>
<evidence type="ECO:0000313" key="3">
    <source>
        <dbReference type="Proteomes" id="UP000823615"/>
    </source>
</evidence>
<feature type="domain" description="Metallo-beta-lactamase" evidence="1">
    <location>
        <begin position="21"/>
        <end position="193"/>
    </location>
</feature>
<dbReference type="AlphaFoldDB" id="A0A9D9H4F9"/>